<dbReference type="Proteomes" id="UP000053477">
    <property type="component" value="Unassembled WGS sequence"/>
</dbReference>
<evidence type="ECO:0000256" key="1">
    <source>
        <dbReference type="ARBA" id="ARBA00004275"/>
    </source>
</evidence>
<dbReference type="EMBL" id="KQ085959">
    <property type="protein sequence ID" value="KLO13472.1"/>
    <property type="molecule type" value="Genomic_DNA"/>
</dbReference>
<keyword evidence="13" id="KW-1185">Reference proteome</keyword>
<dbReference type="AlphaFoldDB" id="A0A0H2RPH9"/>
<dbReference type="OrthoDB" id="3592703at2759"/>
<evidence type="ECO:0000256" key="8">
    <source>
        <dbReference type="ARBA" id="ARBA00023140"/>
    </source>
</evidence>
<dbReference type="PRINTS" id="PR00081">
    <property type="entry name" value="GDHRDH"/>
</dbReference>
<dbReference type="Pfam" id="PF00106">
    <property type="entry name" value="adh_short"/>
    <property type="match status" value="2"/>
</dbReference>
<keyword evidence="4" id="KW-0276">Fatty acid metabolism</keyword>
<dbReference type="InterPro" id="IPR036291">
    <property type="entry name" value="NAD(P)-bd_dom_sf"/>
</dbReference>
<dbReference type="Gene3D" id="3.40.50.720">
    <property type="entry name" value="NAD(P)-binding Rossmann-like Domain"/>
    <property type="match status" value="2"/>
</dbReference>
<evidence type="ECO:0000256" key="4">
    <source>
        <dbReference type="ARBA" id="ARBA00022832"/>
    </source>
</evidence>
<dbReference type="CDD" id="cd03448">
    <property type="entry name" value="HDE_HSD"/>
    <property type="match status" value="1"/>
</dbReference>
<dbReference type="InterPro" id="IPR002539">
    <property type="entry name" value="MaoC-like_dom"/>
</dbReference>
<evidence type="ECO:0000313" key="13">
    <source>
        <dbReference type="Proteomes" id="UP000053477"/>
    </source>
</evidence>
<name>A0A0H2RPH9_9AGAM</name>
<dbReference type="InterPro" id="IPR051687">
    <property type="entry name" value="Peroxisomal_Beta-Oxidation"/>
</dbReference>
<evidence type="ECO:0000259" key="11">
    <source>
        <dbReference type="SMART" id="SM00822"/>
    </source>
</evidence>
<dbReference type="Gene3D" id="1.10.287.4290">
    <property type="match status" value="2"/>
</dbReference>
<keyword evidence="8" id="KW-0576">Peroxisome</keyword>
<accession>A0A0H2RPH9</accession>
<dbReference type="PANTHER" id="PTHR45024">
    <property type="entry name" value="DEHYDROGENASES, SHORT CHAIN"/>
    <property type="match status" value="1"/>
</dbReference>
<dbReference type="InterPro" id="IPR054357">
    <property type="entry name" value="MFE-2_N"/>
</dbReference>
<dbReference type="InParanoid" id="A0A0H2RPH9"/>
<dbReference type="PANTHER" id="PTHR45024:SF2">
    <property type="entry name" value="SCP2 DOMAIN-CONTAINING PROTEIN"/>
    <property type="match status" value="1"/>
</dbReference>
<feature type="region of interest" description="Disordered" evidence="10">
    <location>
        <begin position="748"/>
        <end position="775"/>
    </location>
</feature>
<dbReference type="InterPro" id="IPR029069">
    <property type="entry name" value="HotDog_dom_sf"/>
</dbReference>
<comment type="similarity">
    <text evidence="3">Belongs to the short-chain dehydrogenases/reductases (SDR) family.</text>
</comment>
<feature type="domain" description="Ketoreductase" evidence="11">
    <location>
        <begin position="9"/>
        <end position="188"/>
    </location>
</feature>
<dbReference type="STRING" id="27342.A0A0H2RPH9"/>
<evidence type="ECO:0000256" key="5">
    <source>
        <dbReference type="ARBA" id="ARBA00022857"/>
    </source>
</evidence>
<dbReference type="GO" id="GO:0005777">
    <property type="term" value="C:peroxisome"/>
    <property type="evidence" value="ECO:0007669"/>
    <property type="project" value="UniProtKB-SubCell"/>
</dbReference>
<protein>
    <submittedName>
        <fullName evidence="12">Multifunctional beta-oxidation protein</fullName>
    </submittedName>
</protein>
<comment type="pathway">
    <text evidence="2">Lipid metabolism; fatty acid beta-oxidation.</text>
</comment>
<dbReference type="FunFam" id="3.40.50.720:FF:000084">
    <property type="entry name" value="Short-chain dehydrogenase reductase"/>
    <property type="match status" value="2"/>
</dbReference>
<evidence type="ECO:0000256" key="9">
    <source>
        <dbReference type="ARBA" id="ARBA00023239"/>
    </source>
</evidence>
<dbReference type="Pfam" id="PF01575">
    <property type="entry name" value="MaoC_dehydratas"/>
    <property type="match status" value="1"/>
</dbReference>
<gene>
    <name evidence="12" type="ORF">SCHPADRAFT_904193</name>
</gene>
<dbReference type="GO" id="GO:0016491">
    <property type="term" value="F:oxidoreductase activity"/>
    <property type="evidence" value="ECO:0007669"/>
    <property type="project" value="UniProtKB-KW"/>
</dbReference>
<comment type="subcellular location">
    <subcellularLocation>
        <location evidence="1">Peroxisome</location>
    </subcellularLocation>
</comment>
<evidence type="ECO:0000256" key="3">
    <source>
        <dbReference type="ARBA" id="ARBA00006484"/>
    </source>
</evidence>
<dbReference type="SUPFAM" id="SSF51735">
    <property type="entry name" value="NAD(P)-binding Rossmann-fold domains"/>
    <property type="match status" value="2"/>
</dbReference>
<keyword evidence="6" id="KW-0560">Oxidoreductase</keyword>
<dbReference type="PROSITE" id="PS00061">
    <property type="entry name" value="ADH_SHORT"/>
    <property type="match status" value="2"/>
</dbReference>
<dbReference type="PRINTS" id="PR00080">
    <property type="entry name" value="SDRFAMILY"/>
</dbReference>
<evidence type="ECO:0000256" key="6">
    <source>
        <dbReference type="ARBA" id="ARBA00023002"/>
    </source>
</evidence>
<dbReference type="SMART" id="SM00822">
    <property type="entry name" value="PKS_KR"/>
    <property type="match status" value="1"/>
</dbReference>
<dbReference type="Pfam" id="PF22622">
    <property type="entry name" value="MFE-2_hydrat-2_N"/>
    <property type="match status" value="1"/>
</dbReference>
<organism evidence="12 13">
    <name type="scientific">Schizopora paradoxa</name>
    <dbReference type="NCBI Taxonomy" id="27342"/>
    <lineage>
        <taxon>Eukaryota</taxon>
        <taxon>Fungi</taxon>
        <taxon>Dikarya</taxon>
        <taxon>Basidiomycota</taxon>
        <taxon>Agaricomycotina</taxon>
        <taxon>Agaricomycetes</taxon>
        <taxon>Hymenochaetales</taxon>
        <taxon>Schizoporaceae</taxon>
        <taxon>Schizopora</taxon>
    </lineage>
</organism>
<sequence length="895" mass="95720">MSQLSFKGLTVVVTGAGGGLGKAYSLLFAERGANVIVNDMNKAAAQAVVDQITNAGGKAAVNASNVVDGEAVIRTALEAFGGVHILINNAGILRDRSFKNMSDQEWDLIQLVHLKGAFACTKAAWPHFKKQKFGRIINTASAAGLYGNMGQANYSAAKMGLVAFSKTLAREGEANNIRATAIAPMAASKMTETIMPPEILAHLKPEFVAPFVAALTHPDGPDASGKVYEVGAGFIAEIRWERSNGHVFKPDESYTPSAVKEAWEKITDFTDPEHPELVTDFDPYDKCEAAKEIKEPNPQSNPPVRFDGKTVIVTGAGGGLGRAYALMYARLGANVVINDFNAKAAGAVVDEIKQAGGKAAAAVCSAEDGDAIVKVAMDTFGGVHVLVANAGILRDKSFGSMSEKDWDDVIAVHLRGTYKCCKAVWPIFVKQKFGRIVNTCSQVGLYGNFGQANYSAAKAGILGLTRTLSAEGQKNNIFANCIVPVAGTNMTKTVWDKEMVEAIKPDHVAPVVGYLSSDANEETTGCIFEVTAGWAGQTRWQRAGGHGFPVNTPLTPEAIIAKWDAFTDFDDGRATNPVAASEAFQQIMENFSNEAAVDPYADPEDPEEIAAAKRDAPEPVNYEYSERDVALYNVGVGATENDLQWTYEGHEDFAAIPTFGVIPQFTASSSVNFDFLPNFNPAMLLHGEQYLAIKGPIPTSGILVNKPRIIEVLDKGKSASITTLVETSEKDSGRVIFESMSTVVVRGSGGFGGKKKGSDRGPATAANDPPKRQPDAIVEEKTLPQQAALYRLSGDINPLHIVPEFAAMGGFEKPILHGLCSMGISAKHILMKFGDFQDIKVRFTGVVYPGETLVTLMWKEGNKVLFVTKVKERDSVVLAAAGVTLREPATAKAKL</sequence>
<keyword evidence="5" id="KW-0521">NADP</keyword>
<dbReference type="Gene3D" id="3.10.129.10">
    <property type="entry name" value="Hotdog Thioesterase"/>
    <property type="match status" value="2"/>
</dbReference>
<dbReference type="SUPFAM" id="SSF54637">
    <property type="entry name" value="Thioesterase/thiol ester dehydrase-isomerase"/>
    <property type="match status" value="2"/>
</dbReference>
<dbReference type="CDD" id="cd05353">
    <property type="entry name" value="hydroxyacyl-CoA-like_DH_SDR_c-like"/>
    <property type="match status" value="2"/>
</dbReference>
<keyword evidence="7" id="KW-0443">Lipid metabolism</keyword>
<reference evidence="12 13" key="1">
    <citation type="submission" date="2015-04" db="EMBL/GenBank/DDBJ databases">
        <title>Complete genome sequence of Schizopora paradoxa KUC8140, a cosmopolitan wood degrader in East Asia.</title>
        <authorList>
            <consortium name="DOE Joint Genome Institute"/>
            <person name="Min B."/>
            <person name="Park H."/>
            <person name="Jang Y."/>
            <person name="Kim J.-J."/>
            <person name="Kim K.H."/>
            <person name="Pangilinan J."/>
            <person name="Lipzen A."/>
            <person name="Riley R."/>
            <person name="Grigoriev I.V."/>
            <person name="Spatafora J.W."/>
            <person name="Choi I.-G."/>
        </authorList>
    </citation>
    <scope>NUCLEOTIDE SEQUENCE [LARGE SCALE GENOMIC DNA]</scope>
    <source>
        <strain evidence="12 13">KUC8140</strain>
    </source>
</reference>
<dbReference type="InterPro" id="IPR002347">
    <property type="entry name" value="SDR_fam"/>
</dbReference>
<dbReference type="UniPathway" id="UPA00659"/>
<proteinExistence type="inferred from homology"/>
<dbReference type="InterPro" id="IPR020904">
    <property type="entry name" value="Sc_DH/Rdtase_CS"/>
</dbReference>
<dbReference type="InterPro" id="IPR057326">
    <property type="entry name" value="KR_dom"/>
</dbReference>
<keyword evidence="9" id="KW-0456">Lyase</keyword>
<dbReference type="GO" id="GO:0004300">
    <property type="term" value="F:enoyl-CoA hydratase activity"/>
    <property type="evidence" value="ECO:0007669"/>
    <property type="project" value="UniProtKB-ARBA"/>
</dbReference>
<dbReference type="GO" id="GO:0006635">
    <property type="term" value="P:fatty acid beta-oxidation"/>
    <property type="evidence" value="ECO:0007669"/>
    <property type="project" value="UniProtKB-UniPathway"/>
</dbReference>
<evidence type="ECO:0000313" key="12">
    <source>
        <dbReference type="EMBL" id="KLO13472.1"/>
    </source>
</evidence>
<evidence type="ECO:0000256" key="7">
    <source>
        <dbReference type="ARBA" id="ARBA00023098"/>
    </source>
</evidence>
<evidence type="ECO:0000256" key="10">
    <source>
        <dbReference type="SAM" id="MobiDB-lite"/>
    </source>
</evidence>
<evidence type="ECO:0000256" key="2">
    <source>
        <dbReference type="ARBA" id="ARBA00005005"/>
    </source>
</evidence>